<dbReference type="Pfam" id="PF00440">
    <property type="entry name" value="TetR_N"/>
    <property type="match status" value="1"/>
</dbReference>
<protein>
    <submittedName>
        <fullName evidence="6">TetR/AcrR family transcriptional regulator</fullName>
    </submittedName>
</protein>
<evidence type="ECO:0000256" key="1">
    <source>
        <dbReference type="ARBA" id="ARBA00023015"/>
    </source>
</evidence>
<dbReference type="InterPro" id="IPR001647">
    <property type="entry name" value="HTH_TetR"/>
</dbReference>
<dbReference type="InterPro" id="IPR050109">
    <property type="entry name" value="HTH-type_TetR-like_transc_reg"/>
</dbReference>
<keyword evidence="3" id="KW-0804">Transcription</keyword>
<dbReference type="InterPro" id="IPR009057">
    <property type="entry name" value="Homeodomain-like_sf"/>
</dbReference>
<reference evidence="6 7" key="1">
    <citation type="submission" date="2018-11" db="EMBL/GenBank/DDBJ databases">
        <title>Trebonia kvetii gen.nov., sp.nov., a novel acidophilic actinobacterium, and proposal of the new actinobacterial family Treboniaceae fam. nov.</title>
        <authorList>
            <person name="Rapoport D."/>
            <person name="Sagova-Mareckova M."/>
            <person name="Sedlacek I."/>
            <person name="Provaznik J."/>
            <person name="Kralova S."/>
            <person name="Pavlinic D."/>
            <person name="Benes V."/>
            <person name="Kopecky J."/>
        </authorList>
    </citation>
    <scope>NUCLEOTIDE SEQUENCE [LARGE SCALE GENOMIC DNA]</scope>
    <source>
        <strain evidence="6 7">15Tr583</strain>
    </source>
</reference>
<sequence length="226" mass="23710">MSKAGAALARRSRTPSAEVERELLAAAEAVLVRDGPGGLTVRAVAAEAGVAPMGLYSRLGGKDGLVDALLIEGFDRLRAAIDAGDEPDLAARLYNCGLRYRIFALGNRHLHAIMFQDAIPRGRESAKVGEHAIAAFGALVRTVELAAAAGVLAAPDAVEAARQIWSAVHGAVASELRGLVPTPDPEATYHSIIKTIISGLAPGPVALPRWNWRCDEPSGRIRSRSG</sequence>
<proteinExistence type="predicted"/>
<dbReference type="Gene3D" id="1.10.357.10">
    <property type="entry name" value="Tetracycline Repressor, domain 2"/>
    <property type="match status" value="1"/>
</dbReference>
<dbReference type="EMBL" id="RPFW01000001">
    <property type="protein sequence ID" value="TVZ06492.1"/>
    <property type="molecule type" value="Genomic_DNA"/>
</dbReference>
<organism evidence="6 7">
    <name type="scientific">Trebonia kvetii</name>
    <dbReference type="NCBI Taxonomy" id="2480626"/>
    <lineage>
        <taxon>Bacteria</taxon>
        <taxon>Bacillati</taxon>
        <taxon>Actinomycetota</taxon>
        <taxon>Actinomycetes</taxon>
        <taxon>Streptosporangiales</taxon>
        <taxon>Treboniaceae</taxon>
        <taxon>Trebonia</taxon>
    </lineage>
</organism>
<dbReference type="PANTHER" id="PTHR30055:SF151">
    <property type="entry name" value="TRANSCRIPTIONAL REGULATORY PROTEIN"/>
    <property type="match status" value="1"/>
</dbReference>
<dbReference type="InterPro" id="IPR036271">
    <property type="entry name" value="Tet_transcr_reg_TetR-rel_C_sf"/>
</dbReference>
<dbReference type="PROSITE" id="PS50977">
    <property type="entry name" value="HTH_TETR_2"/>
    <property type="match status" value="1"/>
</dbReference>
<feature type="DNA-binding region" description="H-T-H motif" evidence="4">
    <location>
        <begin position="40"/>
        <end position="59"/>
    </location>
</feature>
<evidence type="ECO:0000256" key="2">
    <source>
        <dbReference type="ARBA" id="ARBA00023125"/>
    </source>
</evidence>
<name>A0A6P2C4X4_9ACTN</name>
<keyword evidence="2 4" id="KW-0238">DNA-binding</keyword>
<keyword evidence="7" id="KW-1185">Reference proteome</keyword>
<evidence type="ECO:0000256" key="4">
    <source>
        <dbReference type="PROSITE-ProRule" id="PRU00335"/>
    </source>
</evidence>
<accession>A0A6P2C4X4</accession>
<dbReference type="SUPFAM" id="SSF46689">
    <property type="entry name" value="Homeodomain-like"/>
    <property type="match status" value="1"/>
</dbReference>
<evidence type="ECO:0000313" key="7">
    <source>
        <dbReference type="Proteomes" id="UP000460272"/>
    </source>
</evidence>
<dbReference type="GO" id="GO:0003700">
    <property type="term" value="F:DNA-binding transcription factor activity"/>
    <property type="evidence" value="ECO:0007669"/>
    <property type="project" value="TreeGrafter"/>
</dbReference>
<feature type="domain" description="HTH tetR-type" evidence="5">
    <location>
        <begin position="17"/>
        <end position="77"/>
    </location>
</feature>
<dbReference type="Pfam" id="PF13305">
    <property type="entry name" value="TetR_C_33"/>
    <property type="match status" value="1"/>
</dbReference>
<evidence type="ECO:0000313" key="6">
    <source>
        <dbReference type="EMBL" id="TVZ06492.1"/>
    </source>
</evidence>
<comment type="caution">
    <text evidence="6">The sequence shown here is derived from an EMBL/GenBank/DDBJ whole genome shotgun (WGS) entry which is preliminary data.</text>
</comment>
<dbReference type="SUPFAM" id="SSF48498">
    <property type="entry name" value="Tetracyclin repressor-like, C-terminal domain"/>
    <property type="match status" value="1"/>
</dbReference>
<dbReference type="RefSeq" id="WP_145851247.1">
    <property type="nucleotide sequence ID" value="NZ_RPFW01000001.1"/>
</dbReference>
<dbReference type="AlphaFoldDB" id="A0A6P2C4X4"/>
<dbReference type="GO" id="GO:0000976">
    <property type="term" value="F:transcription cis-regulatory region binding"/>
    <property type="evidence" value="ECO:0007669"/>
    <property type="project" value="TreeGrafter"/>
</dbReference>
<gene>
    <name evidence="6" type="ORF">EAS64_03480</name>
</gene>
<dbReference type="Proteomes" id="UP000460272">
    <property type="component" value="Unassembled WGS sequence"/>
</dbReference>
<keyword evidence="1" id="KW-0805">Transcription regulation</keyword>
<dbReference type="InterPro" id="IPR025996">
    <property type="entry name" value="MT1864/Rv1816-like_C"/>
</dbReference>
<evidence type="ECO:0000256" key="3">
    <source>
        <dbReference type="ARBA" id="ARBA00023163"/>
    </source>
</evidence>
<evidence type="ECO:0000259" key="5">
    <source>
        <dbReference type="PROSITE" id="PS50977"/>
    </source>
</evidence>
<dbReference type="PANTHER" id="PTHR30055">
    <property type="entry name" value="HTH-TYPE TRANSCRIPTIONAL REGULATOR RUTR"/>
    <property type="match status" value="1"/>
</dbReference>
<dbReference type="OrthoDB" id="8222629at2"/>